<dbReference type="PANTHER" id="PTHR16453:SF9">
    <property type="entry name" value="GATOR COMPLEX PROTEIN MIOS"/>
    <property type="match status" value="1"/>
</dbReference>
<dbReference type="SMART" id="SM00320">
    <property type="entry name" value="WD40"/>
    <property type="match status" value="4"/>
</dbReference>
<dbReference type="Pfam" id="PF21719">
    <property type="entry name" value="MIOS_a-sol"/>
    <property type="match status" value="1"/>
</dbReference>
<comment type="similarity">
    <text evidence="1">Belongs to the WD repeat mio family.</text>
</comment>
<feature type="region of interest" description="Disordered" evidence="4">
    <location>
        <begin position="22"/>
        <end position="49"/>
    </location>
</feature>
<dbReference type="InterPro" id="IPR037593">
    <property type="entry name" value="MIOS/Sea4"/>
</dbReference>
<dbReference type="Pfam" id="PF17034">
    <property type="entry name" value="zinc_ribbon_16"/>
    <property type="match status" value="1"/>
</dbReference>
<feature type="region of interest" description="Disordered" evidence="4">
    <location>
        <begin position="609"/>
        <end position="632"/>
    </location>
</feature>
<dbReference type="GO" id="GO:0005737">
    <property type="term" value="C:cytoplasm"/>
    <property type="evidence" value="ECO:0007669"/>
    <property type="project" value="TreeGrafter"/>
</dbReference>
<evidence type="ECO:0000256" key="2">
    <source>
        <dbReference type="ARBA" id="ARBA00022574"/>
    </source>
</evidence>
<keyword evidence="2" id="KW-0853">WD repeat</keyword>
<dbReference type="InterPro" id="IPR001680">
    <property type="entry name" value="WD40_rpt"/>
</dbReference>
<dbReference type="CDD" id="cd16691">
    <property type="entry name" value="mRING-H2-C3H3C2_Mio"/>
    <property type="match status" value="1"/>
</dbReference>
<dbReference type="InterPro" id="IPR049092">
    <property type="entry name" value="MIOS_a-sol"/>
</dbReference>
<accession>A0A9W8ED08</accession>
<dbReference type="OrthoDB" id="341486at2759"/>
<name>A0A9W8ED08_9FUNG</name>
<comment type="caution">
    <text evidence="7">The sequence shown here is derived from an EMBL/GenBank/DDBJ whole genome shotgun (WGS) entry which is preliminary data.</text>
</comment>
<dbReference type="PANTHER" id="PTHR16453">
    <property type="entry name" value="WD40 DOMAIN-CONTAINING PROTEIN MIO FAMILY MEMBER"/>
    <property type="match status" value="1"/>
</dbReference>
<protein>
    <submittedName>
        <fullName evidence="7">Uncharacterized protein</fullName>
    </submittedName>
</protein>
<feature type="domain" description="GATOR2 complex protein MIO zinc-ribbon like" evidence="5">
    <location>
        <begin position="1102"/>
        <end position="1188"/>
    </location>
</feature>
<dbReference type="InterPro" id="IPR036322">
    <property type="entry name" value="WD40_repeat_dom_sf"/>
</dbReference>
<proteinExistence type="inferred from homology"/>
<feature type="compositionally biased region" description="Polar residues" evidence="4">
    <location>
        <begin position="611"/>
        <end position="624"/>
    </location>
</feature>
<dbReference type="SUPFAM" id="SSF50978">
    <property type="entry name" value="WD40 repeat-like"/>
    <property type="match status" value="1"/>
</dbReference>
<gene>
    <name evidence="7" type="ORF">H4R34_002310</name>
</gene>
<evidence type="ECO:0000313" key="8">
    <source>
        <dbReference type="Proteomes" id="UP001151582"/>
    </source>
</evidence>
<keyword evidence="3" id="KW-0677">Repeat</keyword>
<evidence type="ECO:0000259" key="5">
    <source>
        <dbReference type="Pfam" id="PF17034"/>
    </source>
</evidence>
<dbReference type="AlphaFoldDB" id="A0A9W8ED08"/>
<dbReference type="InterPro" id="IPR031488">
    <property type="entry name" value="Zn_ribbon_mio"/>
</dbReference>
<dbReference type="EMBL" id="JANBQB010000150">
    <property type="protein sequence ID" value="KAJ1980840.1"/>
    <property type="molecule type" value="Genomic_DNA"/>
</dbReference>
<feature type="domain" description="MIOS-like alpha-solenoid" evidence="6">
    <location>
        <begin position="688"/>
        <end position="917"/>
    </location>
</feature>
<organism evidence="7 8">
    <name type="scientific">Dimargaris verticillata</name>
    <dbReference type="NCBI Taxonomy" id="2761393"/>
    <lineage>
        <taxon>Eukaryota</taxon>
        <taxon>Fungi</taxon>
        <taxon>Fungi incertae sedis</taxon>
        <taxon>Zoopagomycota</taxon>
        <taxon>Kickxellomycotina</taxon>
        <taxon>Dimargaritomycetes</taxon>
        <taxon>Dimargaritales</taxon>
        <taxon>Dimargaritaceae</taxon>
        <taxon>Dimargaris</taxon>
    </lineage>
</organism>
<evidence type="ECO:0000259" key="6">
    <source>
        <dbReference type="Pfam" id="PF21719"/>
    </source>
</evidence>
<evidence type="ECO:0000256" key="1">
    <source>
        <dbReference type="ARBA" id="ARBA00009713"/>
    </source>
</evidence>
<dbReference type="Pfam" id="PF21720">
    <property type="entry name" value="MIOS_WD40"/>
    <property type="match status" value="1"/>
</dbReference>
<evidence type="ECO:0000256" key="3">
    <source>
        <dbReference type="ARBA" id="ARBA00022737"/>
    </source>
</evidence>
<reference evidence="7" key="1">
    <citation type="submission" date="2022-07" db="EMBL/GenBank/DDBJ databases">
        <title>Phylogenomic reconstructions and comparative analyses of Kickxellomycotina fungi.</title>
        <authorList>
            <person name="Reynolds N.K."/>
            <person name="Stajich J.E."/>
            <person name="Barry K."/>
            <person name="Grigoriev I.V."/>
            <person name="Crous P."/>
            <person name="Smith M.E."/>
        </authorList>
    </citation>
    <scope>NUCLEOTIDE SEQUENCE</scope>
    <source>
        <strain evidence="7">RSA 567</strain>
    </source>
</reference>
<evidence type="ECO:0000256" key="4">
    <source>
        <dbReference type="SAM" id="MobiDB-lite"/>
    </source>
</evidence>
<dbReference type="InterPro" id="IPR015943">
    <property type="entry name" value="WD40/YVTN_repeat-like_dom_sf"/>
</dbReference>
<evidence type="ECO:0000313" key="7">
    <source>
        <dbReference type="EMBL" id="KAJ1980840.1"/>
    </source>
</evidence>
<sequence length="1191" mass="131533">MANVWHWFKGLRKYRGNEFAPAALGSGSQRFEPEDSSDDDMPSSSLLEWSPHPEDQAFAYAQNNTVRLCQWQPPTRDGPPRRPTQTLVATYHDTSKVECLAWSPDPQVSDLVAIGVTGGNVSLVRLSQYTQQQRSARSTMHTPVLSSSLESNTDIKAYARDLPDDAAPQSTPSATRGPVGPDLTVTHGRSCQALAFCPQNHHLLAVGLSRHRNEHGLLVWDTEKLLAPMGDITPLSATAGERVDVRSPSPYGGGSDSHLHGLHRSPQRVESSAHISPLVGTAPPIGHDLALRPATKHVVFTSSNLRLAAPTRPEKTYAFKESVPSMAWLNSAPYTLMVGGMASYHNMVYVCDIRQDRPAATIRTAGVCGMTCDPLDPYRLASFATAGVVHIWDSRYPVREVLTIPSGSKDRSPIQQIAFSPHRRGILACLYKDQDHIRLYGIETCATESRLPLGLGSDVSLSDSLLTAETMSRRFTLSSASSFPDLPEATDLRETFLWRTRRIQTDPSTVLRTFAWIPPQVSQAMRYRILTVNDSGNLESRKVEEIPRTAWEPRGSLAVAGENFSKIYDLTAPLRPAKTSGTTTAVSGAAQPTTHELTQSLGGLHLGTKPAASTSHPTRPSAPTVTIPGAMTSAPTGLYQRRLASQAGPSGAVMATDPTALVSPWNQTLTVCDRYLVSRLQRDISAVMRQRAEQGYAMDPSKNLEIIGHERPLREAWSWIKDAVTLAEENGFVGGSIKMSFMGIQKVLRELSKRDSATFKNRQAEYQSNSANDQIYQGSQLNVQRKLALRISGCHYSQHRLEKMLCAMEAEGQYEKAAGWALFHDCHERCIQALRNSGKDHLEMMAMALAAHAARVVDRSNHHYMEEWKAMNHKFMQATDNPYLRAIFKYYHDENWTAVLEERGLSMKERLAIALRFLDDHQLLSYVNGKTATTTQHGNLEGLILTGLTERTMQLLRNYVDQTADVQTASLILSFSPTPSTPHSIKGRCIEDYRDLLDQWQMYETRAMFDIDRGAWARKFDIRPPPLQEAPMVVVRCTYCNGNLMQSLNLVGGLGLPAAATSAGSVPAASVASSAIGLDRGDGSRRFPAMAMNRFDGVLNDTSMQCPACKAALPSCPICLLSLGTPPNICIDYSDAKGKDARRGTVDPFDWWFTWCQTCRHGGHQKHMAEWFLTHTVCPVADCLCHCRDLD</sequence>
<keyword evidence="8" id="KW-1185">Reference proteome</keyword>
<dbReference type="Gene3D" id="2.130.10.10">
    <property type="entry name" value="YVTN repeat-like/Quinoprotein amine dehydrogenase"/>
    <property type="match status" value="2"/>
</dbReference>
<dbReference type="Proteomes" id="UP001151582">
    <property type="component" value="Unassembled WGS sequence"/>
</dbReference>